<dbReference type="OrthoDB" id="9783144at2"/>
<dbReference type="Pfam" id="PF01400">
    <property type="entry name" value="Astacin"/>
    <property type="match status" value="1"/>
</dbReference>
<evidence type="ECO:0000259" key="2">
    <source>
        <dbReference type="SMART" id="SM00235"/>
    </source>
</evidence>
<keyword evidence="4" id="KW-1185">Reference proteome</keyword>
<dbReference type="GO" id="GO:0008237">
    <property type="term" value="F:metallopeptidase activity"/>
    <property type="evidence" value="ECO:0007669"/>
    <property type="project" value="InterPro"/>
</dbReference>
<dbReference type="GO" id="GO:0006508">
    <property type="term" value="P:proteolysis"/>
    <property type="evidence" value="ECO:0007669"/>
    <property type="project" value="InterPro"/>
</dbReference>
<accession>A0A368YUC0</accession>
<proteinExistence type="predicted"/>
<dbReference type="InterPro" id="IPR024079">
    <property type="entry name" value="MetalloPept_cat_dom_sf"/>
</dbReference>
<dbReference type="InterPro" id="IPR001506">
    <property type="entry name" value="Peptidase_M12A"/>
</dbReference>
<keyword evidence="1" id="KW-0812">Transmembrane</keyword>
<name>A0A368YUC0_9HYPH</name>
<evidence type="ECO:0000256" key="1">
    <source>
        <dbReference type="SAM" id="Phobius"/>
    </source>
</evidence>
<keyword evidence="1" id="KW-1133">Transmembrane helix</keyword>
<evidence type="ECO:0000313" key="4">
    <source>
        <dbReference type="Proteomes" id="UP000253324"/>
    </source>
</evidence>
<feature type="domain" description="Peptidase metallopeptidase" evidence="2">
    <location>
        <begin position="84"/>
        <end position="284"/>
    </location>
</feature>
<comment type="caution">
    <text evidence="3">The sequence shown here is derived from an EMBL/GenBank/DDBJ whole genome shotgun (WGS) entry which is preliminary data.</text>
</comment>
<dbReference type="SUPFAM" id="SSF55486">
    <property type="entry name" value="Metalloproteases ('zincins'), catalytic domain"/>
    <property type="match status" value="1"/>
</dbReference>
<gene>
    <name evidence="3" type="ORF">C7476_106192</name>
</gene>
<dbReference type="GO" id="GO:0008270">
    <property type="term" value="F:zinc ion binding"/>
    <property type="evidence" value="ECO:0007669"/>
    <property type="project" value="InterPro"/>
</dbReference>
<dbReference type="EMBL" id="QPJM01000006">
    <property type="protein sequence ID" value="RCW83158.1"/>
    <property type="molecule type" value="Genomic_DNA"/>
</dbReference>
<dbReference type="Gene3D" id="3.40.390.10">
    <property type="entry name" value="Collagenase (Catalytic Domain)"/>
    <property type="match status" value="1"/>
</dbReference>
<dbReference type="InterPro" id="IPR006026">
    <property type="entry name" value="Peptidase_Metallo"/>
</dbReference>
<feature type="transmembrane region" description="Helical" evidence="1">
    <location>
        <begin position="41"/>
        <end position="63"/>
    </location>
</feature>
<organism evidence="3 4">
    <name type="scientific">Phyllobacterium bourgognense</name>
    <dbReference type="NCBI Taxonomy" id="314236"/>
    <lineage>
        <taxon>Bacteria</taxon>
        <taxon>Pseudomonadati</taxon>
        <taxon>Pseudomonadota</taxon>
        <taxon>Alphaproteobacteria</taxon>
        <taxon>Hyphomicrobiales</taxon>
        <taxon>Phyllobacteriaceae</taxon>
        <taxon>Phyllobacterium</taxon>
    </lineage>
</organism>
<keyword evidence="1" id="KW-0472">Membrane</keyword>
<dbReference type="SMART" id="SM00235">
    <property type="entry name" value="ZnMc"/>
    <property type="match status" value="1"/>
</dbReference>
<dbReference type="Proteomes" id="UP000253324">
    <property type="component" value="Unassembled WGS sequence"/>
</dbReference>
<dbReference type="AlphaFoldDB" id="A0A368YUC0"/>
<feature type="transmembrane region" description="Helical" evidence="1">
    <location>
        <begin position="12"/>
        <end position="29"/>
    </location>
</feature>
<evidence type="ECO:0000313" key="3">
    <source>
        <dbReference type="EMBL" id="RCW83158.1"/>
    </source>
</evidence>
<protein>
    <submittedName>
        <fullName evidence="3">Astacin (Peptidase family M12A)</fullName>
    </submittedName>
</protein>
<sequence>MRREINCPSTTKVKLTATCATALILKYFSYLNGVGMHRFRLLITGFLACGMLVVSGFTSRALAHDPFERNHHTGSRFSEGLVEEGAIWPLGDRPIATCWQMDAAHFNQYAAQREIVRQAVANTWEAVSLIRFTGWQRCEGDGSANGGISIAVNDATPATWGLGKTLKNFKPQATGDANRLYAFASVELNFEFITFRPASCSNQKNECIRKIAVHEFGHVLGFDHEQNRPDTLAGCAKDEIPAANTKPFGPWDLQSVMNYCNPLMENGGVLSQGDIRMVKYYYGDPDPAPEFDMSPITLLLLN</sequence>
<reference evidence="3 4" key="1">
    <citation type="submission" date="2018-07" db="EMBL/GenBank/DDBJ databases">
        <title>Genomic Encyclopedia of Type Strains, Phase III (KMG-III): the genomes of soil and plant-associated and newly described type strains.</title>
        <authorList>
            <person name="Whitman W."/>
        </authorList>
    </citation>
    <scope>NUCLEOTIDE SEQUENCE [LARGE SCALE GENOMIC DNA]</scope>
    <source>
        <strain evidence="3 4">31-25a</strain>
    </source>
</reference>